<dbReference type="Gene3D" id="1.20.5.5160">
    <property type="match status" value="1"/>
</dbReference>
<dbReference type="Pfam" id="PF25586">
    <property type="entry name" value="zf-CCCH_PAN3"/>
    <property type="match status" value="1"/>
</dbReference>
<dbReference type="GO" id="GO:0000289">
    <property type="term" value="P:nuclear-transcribed mRNA poly(A) tail shortening"/>
    <property type="evidence" value="ECO:0007669"/>
    <property type="project" value="UniProtKB-UniRule"/>
</dbReference>
<dbReference type="GO" id="GO:0000932">
    <property type="term" value="C:P-body"/>
    <property type="evidence" value="ECO:0007669"/>
    <property type="project" value="TreeGrafter"/>
</dbReference>
<comment type="caution">
    <text evidence="7">Lacks conserved residue(s) required for the propagation of feature annotation.</text>
</comment>
<comment type="function">
    <text evidence="7">Regulatory subunit of the poly(A)-nuclease (PAN) deadenylation complex, one of two cytoplasmic mRNA deadenylases involved in mRNA turnover. PAN specifically shortens poly(A) tails of RNA and the activity is stimulated by poly(A)-binding protein PAB1. PAN deadenylation is followed by rapid degradation of the shortened mRNA tails by the CCR4-NOT complex. Deadenylated mRNAs are then degraded by two alternative mechanisms, namely exosome-mediated 3'-5' exonucleolytic degradation, or deadenlyation-dependent mRNA decaping and subsequent 5'-3' exonucleolytic degradation by XRN1. May also be involved in post-transcriptional maturation of mRNA poly(A) tails. PAN3 acts as a positive regulator for PAN activity, recruiting the catalytic subunit PAN2 to mRNA via its interaction with RNA and with PAB1.</text>
</comment>
<keyword evidence="6 7" id="KW-0175">Coiled coil</keyword>
<keyword evidence="4 7" id="KW-0547">Nucleotide-binding</keyword>
<keyword evidence="8" id="KW-0863">Zinc-finger</keyword>
<dbReference type="EMBL" id="CANTUO010000005">
    <property type="protein sequence ID" value="CAI5759803.1"/>
    <property type="molecule type" value="Genomic_DNA"/>
</dbReference>
<comment type="domain">
    <text evidence="7">The N-terminal zinc finger binds to poly(A) RNA.</text>
</comment>
<keyword evidence="8" id="KW-0862">Zinc</keyword>
<dbReference type="Gene3D" id="1.10.510.10">
    <property type="entry name" value="Transferase(Phosphotransferase) domain 1"/>
    <property type="match status" value="1"/>
</dbReference>
<dbReference type="Proteomes" id="UP001152885">
    <property type="component" value="Unassembled WGS sequence"/>
</dbReference>
<feature type="compositionally biased region" description="Polar residues" evidence="9">
    <location>
        <begin position="67"/>
        <end position="93"/>
    </location>
</feature>
<dbReference type="Gene3D" id="1.10.287.3700">
    <property type="match status" value="1"/>
</dbReference>
<dbReference type="GO" id="GO:0008270">
    <property type="term" value="F:zinc ion binding"/>
    <property type="evidence" value="ECO:0007669"/>
    <property type="project" value="UniProtKB-KW"/>
</dbReference>
<keyword evidence="8" id="KW-0479">Metal-binding</keyword>
<evidence type="ECO:0000256" key="4">
    <source>
        <dbReference type="ARBA" id="ARBA00022741"/>
    </source>
</evidence>
<keyword evidence="5 7" id="KW-0067">ATP-binding</keyword>
<protein>
    <recommendedName>
        <fullName evidence="7">PAN2-PAN3 deadenylation complex subunit PAN3</fullName>
    </recommendedName>
    <alternativeName>
        <fullName evidence="7">PAB1P-dependent poly(A)-specific ribonuclease</fullName>
    </alternativeName>
    <alternativeName>
        <fullName evidence="7">Poly(A)-nuclease deadenylation complex subunit 3</fullName>
        <shortName evidence="7">PAN deadenylation complex subunit 3</shortName>
    </alternativeName>
</protein>
<feature type="compositionally biased region" description="Low complexity" evidence="9">
    <location>
        <begin position="142"/>
        <end position="181"/>
    </location>
</feature>
<accession>A0A9W4TY52</accession>
<comment type="caution">
    <text evidence="11">The sequence shown here is derived from an EMBL/GenBank/DDBJ whole genome shotgun (WGS) entry which is preliminary data.</text>
</comment>
<evidence type="ECO:0000256" key="3">
    <source>
        <dbReference type="ARBA" id="ARBA00022664"/>
    </source>
</evidence>
<comment type="similarity">
    <text evidence="7">Belongs to the protein kinase superfamily. PAN3 family.</text>
</comment>
<dbReference type="Pfam" id="PF18101">
    <property type="entry name" value="Pan3_CK"/>
    <property type="match status" value="1"/>
</dbReference>
<feature type="domain" description="C3H1-type" evidence="10">
    <location>
        <begin position="7"/>
        <end position="36"/>
    </location>
</feature>
<evidence type="ECO:0000256" key="5">
    <source>
        <dbReference type="ARBA" id="ARBA00022840"/>
    </source>
</evidence>
<dbReference type="GO" id="GO:0008143">
    <property type="term" value="F:poly(A) binding"/>
    <property type="evidence" value="ECO:0007669"/>
    <property type="project" value="TreeGrafter"/>
</dbReference>
<evidence type="ECO:0000256" key="1">
    <source>
        <dbReference type="ARBA" id="ARBA00004496"/>
    </source>
</evidence>
<keyword evidence="3 7" id="KW-0507">mRNA processing</keyword>
<dbReference type="PANTHER" id="PTHR12272">
    <property type="entry name" value="DEADENYLATION COMPLEX SUBUNIT PAN3"/>
    <property type="match status" value="1"/>
</dbReference>
<keyword evidence="12" id="KW-1185">Reference proteome</keyword>
<dbReference type="InterPro" id="IPR000571">
    <property type="entry name" value="Znf_CCCH"/>
</dbReference>
<comment type="subunit">
    <text evidence="7">Homodimer. Forms a heterotrimer with a catalytic subunit PAN2 to form the poly(A)-nuclease (PAN) deadenylation complex. Interacts (via PAM-2 motif) with poly(A)-binding protein PAB1 (via PABC domain), conferring substrate specificity of the enzyme complex.</text>
</comment>
<evidence type="ECO:0000259" key="10">
    <source>
        <dbReference type="PROSITE" id="PS50103"/>
    </source>
</evidence>
<dbReference type="OrthoDB" id="204958at2759"/>
<dbReference type="Gene3D" id="6.10.250.3160">
    <property type="match status" value="1"/>
</dbReference>
<dbReference type="InterPro" id="IPR030844">
    <property type="entry name" value="PAN3"/>
</dbReference>
<dbReference type="HAMAP" id="MF_03181">
    <property type="entry name" value="PAN3"/>
    <property type="match status" value="1"/>
</dbReference>
<dbReference type="AlphaFoldDB" id="A0A9W4TY52"/>
<feature type="zinc finger region" description="C3H1-type" evidence="8">
    <location>
        <begin position="7"/>
        <end position="36"/>
    </location>
</feature>
<keyword evidence="2 7" id="KW-0963">Cytoplasm</keyword>
<evidence type="ECO:0000256" key="9">
    <source>
        <dbReference type="SAM" id="MobiDB-lite"/>
    </source>
</evidence>
<comment type="domain">
    <text evidence="7">The pseudokinase domain, the coiled-coil (CC), and C-terminal knob domain (CK) form a structural unit (PKC) that forms an extensive high-affinity interaction surface for PAN2.</text>
</comment>
<name>A0A9W4TY52_9ASCO</name>
<sequence>MNINLDTAKDILCKNILIYGYCKFENKGCVFNHNRQQQNKEEPKANDTSIDSHPHPPSSSDGKKKFNLNTPSFQPSNNNSVSSLTNKFSNLTSPKIKDLPSFKPETSSNNEPFGSKRFNISTPSFTPSSNFDFNSNTSASPSINNLPQVQQQQPQPPNSASSSAISSIPQQSIHVPPQVSQAPPPQPPHQEFYNPQIPLGAPLAARVGPGQVPHPPPPQVQIQQTNQTQYPLQYHLYAPTPPPRLQIPLQKHETNSSILFIPNNLREYLHKKNESSLQILNHSNLPDHINYYHSLVPIDKSYEIKSKIWNKNSIIFKCYSNLDGNLYVMRKIEPVEILSDKPFKTIKKWISRIKGNSNIVELKDCFTTMNFGNYSSLCMIYDYFPNSITVYENHKKGLKLEPVTEDLLWNYLIQLINAIKFVHENNLAVKSSLNLSKIIITNKDRIRISSIGISDILEREKDNNYEESKEIIEKSQLEDIHNLGKLLFDLSVLLLPINVRNLMNLNLIELRHFNQLRNSTNLSELWCNTLEKLIYADETFTLSEFNTSLTTPMLSTINNLQQSNDFFENQLMTELENARLFRLMTKINFIIFNSTNVSQIKILKLFQHYLFNTYDINGKKQINLSKILINLNKLDCGIDEKILLVSNNQQECIIVSYKEIKELIDSQFRLMRE</sequence>
<dbReference type="PROSITE" id="PS50103">
    <property type="entry name" value="ZF_C3H1"/>
    <property type="match status" value="1"/>
</dbReference>
<dbReference type="GO" id="GO:0006397">
    <property type="term" value="P:mRNA processing"/>
    <property type="evidence" value="ECO:0007669"/>
    <property type="project" value="UniProtKB-KW"/>
</dbReference>
<reference evidence="11" key="1">
    <citation type="submission" date="2022-12" db="EMBL/GenBank/DDBJ databases">
        <authorList>
            <person name="Brejova B."/>
        </authorList>
    </citation>
    <scope>NUCLEOTIDE SEQUENCE</scope>
</reference>
<dbReference type="SUPFAM" id="SSF56112">
    <property type="entry name" value="Protein kinase-like (PK-like)"/>
    <property type="match status" value="1"/>
</dbReference>
<feature type="region of interest" description="Disordered" evidence="9">
    <location>
        <begin position="36"/>
        <end position="224"/>
    </location>
</feature>
<dbReference type="GO" id="GO:0031251">
    <property type="term" value="C:PAN complex"/>
    <property type="evidence" value="ECO:0007669"/>
    <property type="project" value="UniProtKB-UniRule"/>
</dbReference>
<evidence type="ECO:0000256" key="6">
    <source>
        <dbReference type="ARBA" id="ARBA00023054"/>
    </source>
</evidence>
<feature type="coiled-coil region" evidence="7">
    <location>
        <begin position="551"/>
        <end position="589"/>
    </location>
</feature>
<gene>
    <name evidence="7" type="primary">PAN3</name>
    <name evidence="11" type="ORF">CANVERA_P4315</name>
</gene>
<evidence type="ECO:0000313" key="11">
    <source>
        <dbReference type="EMBL" id="CAI5759803.1"/>
    </source>
</evidence>
<proteinExistence type="inferred from homology"/>
<evidence type="ECO:0000256" key="8">
    <source>
        <dbReference type="PROSITE-ProRule" id="PRU00723"/>
    </source>
</evidence>
<dbReference type="GO" id="GO:0005524">
    <property type="term" value="F:ATP binding"/>
    <property type="evidence" value="ECO:0007669"/>
    <property type="project" value="UniProtKB-UniRule"/>
</dbReference>
<feature type="compositionally biased region" description="Basic and acidic residues" evidence="9">
    <location>
        <begin position="38"/>
        <end position="54"/>
    </location>
</feature>
<feature type="region of interest" description="Knob domain" evidence="7">
    <location>
        <begin position="590"/>
        <end position="673"/>
    </location>
</feature>
<evidence type="ECO:0000313" key="12">
    <source>
        <dbReference type="Proteomes" id="UP001152885"/>
    </source>
</evidence>
<evidence type="ECO:0000256" key="2">
    <source>
        <dbReference type="ARBA" id="ARBA00022490"/>
    </source>
</evidence>
<dbReference type="InterPro" id="IPR011009">
    <property type="entry name" value="Kinase-like_dom_sf"/>
</dbReference>
<feature type="binding site" evidence="7">
    <location>
        <position position="330"/>
    </location>
    <ligand>
        <name>ATP</name>
        <dbReference type="ChEBI" id="CHEBI:30616"/>
    </ligand>
</feature>
<feature type="compositionally biased region" description="Polar residues" evidence="9">
    <location>
        <begin position="104"/>
        <end position="141"/>
    </location>
</feature>
<comment type="subcellular location">
    <subcellularLocation>
        <location evidence="1 7">Cytoplasm</location>
    </subcellularLocation>
</comment>
<feature type="binding site" evidence="7">
    <location>
        <begin position="382"/>
        <end position="389"/>
    </location>
    <ligand>
        <name>ATP</name>
        <dbReference type="ChEBI" id="CHEBI:30616"/>
    </ligand>
</feature>
<evidence type="ECO:0000256" key="7">
    <source>
        <dbReference type="HAMAP-Rule" id="MF_03181"/>
    </source>
</evidence>
<dbReference type="PANTHER" id="PTHR12272:SF11">
    <property type="entry name" value="PAN2-PAN3 DEADENYLATION COMPLEX SUBUNIT PAN3"/>
    <property type="match status" value="1"/>
</dbReference>
<comment type="domain">
    <text evidence="7">Contains a pseudokinase domain. The protein kinase domain is predicted to be catalytically inactive because some of the residues important for catalytic activity are substituted and it lacks the equivalent of the binding site for a peptide substrate. However, it has retained an ATP-binding site and ATP-binding is required for mRNA degradation, stimulating the activity of the PAN2 nuclease in vitro. The nucleotide-binding site is juxtaposed to the RNase active site of PAN2 in the complex and may actually bind nucleosides of a poly(A) RNA rather than ATP, feeding the poly(A)-tail to the active site of the deadenylase and thus increasing the efficiency with which this distributive enzyme degrades oligo(A) RNAs.</text>
</comment>
<organism evidence="11 12">
    <name type="scientific">Candida verbasci</name>
    <dbReference type="NCBI Taxonomy" id="1227364"/>
    <lineage>
        <taxon>Eukaryota</taxon>
        <taxon>Fungi</taxon>
        <taxon>Dikarya</taxon>
        <taxon>Ascomycota</taxon>
        <taxon>Saccharomycotina</taxon>
        <taxon>Pichiomycetes</taxon>
        <taxon>Debaryomycetaceae</taxon>
        <taxon>Candida/Lodderomyces clade</taxon>
        <taxon>Candida</taxon>
    </lineage>
</organism>
<dbReference type="InterPro" id="IPR041332">
    <property type="entry name" value="Pan3_CK"/>
</dbReference>